<dbReference type="PROSITE" id="PS50109">
    <property type="entry name" value="HIS_KIN"/>
    <property type="match status" value="1"/>
</dbReference>
<dbReference type="InterPro" id="IPR013783">
    <property type="entry name" value="Ig-like_fold"/>
</dbReference>
<gene>
    <name evidence="16" type="ORF">EZS27_024765</name>
</gene>
<dbReference type="AlphaFoldDB" id="A0A5J4QXL5"/>
<dbReference type="Gene3D" id="3.30.565.10">
    <property type="entry name" value="Histidine kinase-like ATPase, C-terminal domain"/>
    <property type="match status" value="1"/>
</dbReference>
<keyword evidence="11" id="KW-0804">Transcription</keyword>
<dbReference type="SMART" id="SM00387">
    <property type="entry name" value="HATPase_c"/>
    <property type="match status" value="1"/>
</dbReference>
<feature type="non-terminal residue" evidence="16">
    <location>
        <position position="1"/>
    </location>
</feature>
<dbReference type="CDD" id="cd00082">
    <property type="entry name" value="HisKA"/>
    <property type="match status" value="1"/>
</dbReference>
<evidence type="ECO:0000256" key="7">
    <source>
        <dbReference type="ARBA" id="ARBA00022840"/>
    </source>
</evidence>
<evidence type="ECO:0000256" key="3">
    <source>
        <dbReference type="ARBA" id="ARBA00022553"/>
    </source>
</evidence>
<dbReference type="SUPFAM" id="SSF52172">
    <property type="entry name" value="CheY-like"/>
    <property type="match status" value="1"/>
</dbReference>
<dbReference type="SMART" id="SM00448">
    <property type="entry name" value="REC"/>
    <property type="match status" value="1"/>
</dbReference>
<dbReference type="Pfam" id="PF07495">
    <property type="entry name" value="Y_Y_Y"/>
    <property type="match status" value="1"/>
</dbReference>
<dbReference type="InterPro" id="IPR005467">
    <property type="entry name" value="His_kinase_dom"/>
</dbReference>
<keyword evidence="5" id="KW-0547">Nucleotide-binding</keyword>
<dbReference type="PROSITE" id="PS50110">
    <property type="entry name" value="RESPONSE_REGULATORY"/>
    <property type="match status" value="1"/>
</dbReference>
<dbReference type="InterPro" id="IPR009057">
    <property type="entry name" value="Homeodomain-like_sf"/>
</dbReference>
<evidence type="ECO:0000256" key="6">
    <source>
        <dbReference type="ARBA" id="ARBA00022777"/>
    </source>
</evidence>
<keyword evidence="3" id="KW-0597">Phosphoprotein</keyword>
<dbReference type="SUPFAM" id="SSF55874">
    <property type="entry name" value="ATPase domain of HSP90 chaperone/DNA topoisomerase II/histidine kinase"/>
    <property type="match status" value="1"/>
</dbReference>
<dbReference type="InterPro" id="IPR003661">
    <property type="entry name" value="HisK_dim/P_dom"/>
</dbReference>
<evidence type="ECO:0000256" key="12">
    <source>
        <dbReference type="SAM" id="Phobius"/>
    </source>
</evidence>
<keyword evidence="9" id="KW-0805">Transcription regulation</keyword>
<dbReference type="Pfam" id="PF00512">
    <property type="entry name" value="HisKA"/>
    <property type="match status" value="1"/>
</dbReference>
<dbReference type="SUPFAM" id="SSF47384">
    <property type="entry name" value="Homodimeric domain of signal transducing histidine kinase"/>
    <property type="match status" value="1"/>
</dbReference>
<dbReference type="GO" id="GO:0043565">
    <property type="term" value="F:sequence-specific DNA binding"/>
    <property type="evidence" value="ECO:0007669"/>
    <property type="project" value="InterPro"/>
</dbReference>
<evidence type="ECO:0000259" key="15">
    <source>
        <dbReference type="PROSITE" id="PS50110"/>
    </source>
</evidence>
<dbReference type="Gene3D" id="2.130.10.10">
    <property type="entry name" value="YVTN repeat-like/Quinoprotein amine dehydrogenase"/>
    <property type="match status" value="1"/>
</dbReference>
<dbReference type="PANTHER" id="PTHR43547">
    <property type="entry name" value="TWO-COMPONENT HISTIDINE KINASE"/>
    <property type="match status" value="1"/>
</dbReference>
<keyword evidence="12" id="KW-0472">Membrane</keyword>
<comment type="caution">
    <text evidence="16">The sequence shown here is derived from an EMBL/GenBank/DDBJ whole genome shotgun (WGS) entry which is preliminary data.</text>
</comment>
<evidence type="ECO:0000259" key="13">
    <source>
        <dbReference type="PROSITE" id="PS01124"/>
    </source>
</evidence>
<keyword evidence="10" id="KW-0238">DNA-binding</keyword>
<dbReference type="PROSITE" id="PS01124">
    <property type="entry name" value="HTH_ARAC_FAMILY_2"/>
    <property type="match status" value="1"/>
</dbReference>
<dbReference type="InterPro" id="IPR036890">
    <property type="entry name" value="HATPase_C_sf"/>
</dbReference>
<keyword evidence="4" id="KW-0808">Transferase</keyword>
<dbReference type="InterPro" id="IPR011006">
    <property type="entry name" value="CheY-like_superfamily"/>
</dbReference>
<feature type="domain" description="Histidine kinase" evidence="14">
    <location>
        <begin position="457"/>
        <end position="676"/>
    </location>
</feature>
<evidence type="ECO:0000256" key="2">
    <source>
        <dbReference type="ARBA" id="ARBA00012438"/>
    </source>
</evidence>
<feature type="domain" description="HTH araC/xylS-type" evidence="13">
    <location>
        <begin position="868"/>
        <end position="968"/>
    </location>
</feature>
<dbReference type="SUPFAM" id="SSF63829">
    <property type="entry name" value="Calcium-dependent phosphotriesterase"/>
    <property type="match status" value="1"/>
</dbReference>
<dbReference type="GO" id="GO:0003700">
    <property type="term" value="F:DNA-binding transcription factor activity"/>
    <property type="evidence" value="ECO:0007669"/>
    <property type="project" value="InterPro"/>
</dbReference>
<dbReference type="InterPro" id="IPR036097">
    <property type="entry name" value="HisK_dim/P_sf"/>
</dbReference>
<dbReference type="InterPro" id="IPR011123">
    <property type="entry name" value="Y_Y_Y"/>
</dbReference>
<evidence type="ECO:0000256" key="9">
    <source>
        <dbReference type="ARBA" id="ARBA00023015"/>
    </source>
</evidence>
<keyword evidence="6" id="KW-0418">Kinase</keyword>
<feature type="domain" description="Response regulatory" evidence="15">
    <location>
        <begin position="721"/>
        <end position="836"/>
    </location>
</feature>
<dbReference type="PANTHER" id="PTHR43547:SF2">
    <property type="entry name" value="HYBRID SIGNAL TRANSDUCTION HISTIDINE KINASE C"/>
    <property type="match status" value="1"/>
</dbReference>
<keyword evidence="12" id="KW-0812">Transmembrane</keyword>
<dbReference type="Gene3D" id="2.60.40.10">
    <property type="entry name" value="Immunoglobulins"/>
    <property type="match status" value="1"/>
</dbReference>
<name>A0A5J4QXL5_9ZZZZ</name>
<feature type="transmembrane region" description="Helical" evidence="12">
    <location>
        <begin position="399"/>
        <end position="421"/>
    </location>
</feature>
<dbReference type="InterPro" id="IPR018060">
    <property type="entry name" value="HTH_AraC"/>
</dbReference>
<dbReference type="EC" id="2.7.13.3" evidence="2"/>
<dbReference type="InterPro" id="IPR004358">
    <property type="entry name" value="Sig_transdc_His_kin-like_C"/>
</dbReference>
<evidence type="ECO:0000256" key="1">
    <source>
        <dbReference type="ARBA" id="ARBA00000085"/>
    </source>
</evidence>
<dbReference type="SUPFAM" id="SSF46689">
    <property type="entry name" value="Homeodomain-like"/>
    <property type="match status" value="1"/>
</dbReference>
<keyword evidence="12" id="KW-1133">Transmembrane helix</keyword>
<dbReference type="Pfam" id="PF00072">
    <property type="entry name" value="Response_reg"/>
    <property type="match status" value="1"/>
</dbReference>
<dbReference type="EMBL" id="SNRY01002228">
    <property type="protein sequence ID" value="KAA6326089.1"/>
    <property type="molecule type" value="Genomic_DNA"/>
</dbReference>
<evidence type="ECO:0000256" key="4">
    <source>
        <dbReference type="ARBA" id="ARBA00022679"/>
    </source>
</evidence>
<dbReference type="SMART" id="SM00342">
    <property type="entry name" value="HTH_ARAC"/>
    <property type="match status" value="1"/>
</dbReference>
<accession>A0A5J4QXL5</accession>
<dbReference type="CDD" id="cd00075">
    <property type="entry name" value="HATPase"/>
    <property type="match status" value="1"/>
</dbReference>
<dbReference type="Pfam" id="PF02518">
    <property type="entry name" value="HATPase_c"/>
    <property type="match status" value="1"/>
</dbReference>
<evidence type="ECO:0000256" key="10">
    <source>
        <dbReference type="ARBA" id="ARBA00023125"/>
    </source>
</evidence>
<dbReference type="Gene3D" id="3.40.50.2300">
    <property type="match status" value="1"/>
</dbReference>
<evidence type="ECO:0000259" key="14">
    <source>
        <dbReference type="PROSITE" id="PS50109"/>
    </source>
</evidence>
<comment type="catalytic activity">
    <reaction evidence="1">
        <text>ATP + protein L-histidine = ADP + protein N-phospho-L-histidine.</text>
        <dbReference type="EC" id="2.7.13.3"/>
    </reaction>
</comment>
<proteinExistence type="predicted"/>
<dbReference type="Gene3D" id="1.10.10.60">
    <property type="entry name" value="Homeodomain-like"/>
    <property type="match status" value="1"/>
</dbReference>
<dbReference type="Gene3D" id="1.10.287.130">
    <property type="match status" value="1"/>
</dbReference>
<keyword evidence="7" id="KW-0067">ATP-binding</keyword>
<dbReference type="InterPro" id="IPR018062">
    <property type="entry name" value="HTH_AraC-typ_CS"/>
</dbReference>
<dbReference type="PRINTS" id="PR00344">
    <property type="entry name" value="BCTRLSENSOR"/>
</dbReference>
<sequence>RKTGEFTHFLANNAGSIAHNNLKDICYSRKRNKLYIGTHMGGLSIYDISRKTFRNPNLVDPSFRSKSWNVINHLFLYQDKILFMLTRNGIIKMDLDTEQIAPLFDGNTVYRGINFTIDSKDRIWIALEYMLVCINLKNEKEKKTYRYGEKGLGRCMVRKIFEDRNGQIFFGTEGSGLFVLNQKTDTFEGYNVEKDFLLSNYCYDIVQTPEGHLILSSGKGLSFFDPQGKTIRVIDLGTALPISGINIGCGMLVCANGEIFVGGVDGATSFFEYDFPATVKDYRLYFSGLSINNKPVHPEKKKGVIPQAIPYVDEIKLKHNQNNLILTFASDNYVSVLKQIVYEYRLFGFDDKWIKGTGNHISYTNLNPGDYTLVVREKQFDSEAIPRSIEMSIVIKSPLYATPLAYLLYVVLVLLIVYRFYRYQRLQLRLVTSLAFERKEKESIEKLNQAKLQFFSNISHEFRTPLTLVITQIELLLQKNSLAPSVYNKLMSVYKNASRLRDLITELLIFRKLEQGHVRLKVAEHELVGFVREIYDSFLELAKEVSIEFLFHPCQEEIYCWFDELQMQKVFFNLFSNAFKFTTAKGRIEVIIGVEDEEVWVKVIDNGAGIRKEDTDRIFERFYQTDNPVSNSSYTVGTGIGLALSKSIVELHRGSISVESAPGYGSIFIVRIPKNKDSFSEEELAVKTVEPDFGKPETLPEPSAFLKDEEDDDWTEEERPHILIVEDNEELLAVLLSLFTPTYHVTTAHNGKEGLQRALEECPDIILSDVRMPEMSGIEMCMQLKSNFDVCHIPVVLLTAFASVEQNIEGLQRGADDYIGKPFNTKLLIARCNNMIRNRIVLRKKFTHQRDFDTNLLATTPIDQHFLNEVDSILDRNLDNAEFEMNDLARELGISRSSLFVKFKALAGMTPNDFVLHYRLKRASILLKSNPELQIAEIAYQSGFNSPRYFSHCFKAQFNVTPAEYRKKEDS</sequence>
<evidence type="ECO:0000256" key="8">
    <source>
        <dbReference type="ARBA" id="ARBA00023012"/>
    </source>
</evidence>
<keyword evidence="8" id="KW-0902">Two-component regulatory system</keyword>
<dbReference type="GO" id="GO:0000155">
    <property type="term" value="F:phosphorelay sensor kinase activity"/>
    <property type="evidence" value="ECO:0007669"/>
    <property type="project" value="InterPro"/>
</dbReference>
<organism evidence="16">
    <name type="scientific">termite gut metagenome</name>
    <dbReference type="NCBI Taxonomy" id="433724"/>
    <lineage>
        <taxon>unclassified sequences</taxon>
        <taxon>metagenomes</taxon>
        <taxon>organismal metagenomes</taxon>
    </lineage>
</organism>
<dbReference type="InterPro" id="IPR003594">
    <property type="entry name" value="HATPase_dom"/>
</dbReference>
<dbReference type="SMART" id="SM00388">
    <property type="entry name" value="HisKA"/>
    <property type="match status" value="1"/>
</dbReference>
<dbReference type="PROSITE" id="PS00041">
    <property type="entry name" value="HTH_ARAC_FAMILY_1"/>
    <property type="match status" value="1"/>
</dbReference>
<dbReference type="GO" id="GO:0005524">
    <property type="term" value="F:ATP binding"/>
    <property type="evidence" value="ECO:0007669"/>
    <property type="project" value="UniProtKB-KW"/>
</dbReference>
<evidence type="ECO:0000256" key="11">
    <source>
        <dbReference type="ARBA" id="ARBA00023163"/>
    </source>
</evidence>
<evidence type="ECO:0000313" key="16">
    <source>
        <dbReference type="EMBL" id="KAA6326089.1"/>
    </source>
</evidence>
<dbReference type="InterPro" id="IPR015943">
    <property type="entry name" value="WD40/YVTN_repeat-like_dom_sf"/>
</dbReference>
<dbReference type="FunFam" id="3.30.565.10:FF:000037">
    <property type="entry name" value="Hybrid sensor histidine kinase/response regulator"/>
    <property type="match status" value="1"/>
</dbReference>
<protein>
    <recommendedName>
        <fullName evidence="2">histidine kinase</fullName>
        <ecNumber evidence="2">2.7.13.3</ecNumber>
    </recommendedName>
</protein>
<dbReference type="Pfam" id="PF12833">
    <property type="entry name" value="HTH_18"/>
    <property type="match status" value="1"/>
</dbReference>
<reference evidence="16" key="1">
    <citation type="submission" date="2019-03" db="EMBL/GenBank/DDBJ databases">
        <title>Single cell metagenomics reveals metabolic interactions within the superorganism composed of flagellate Streblomastix strix and complex community of Bacteroidetes bacteria on its surface.</title>
        <authorList>
            <person name="Treitli S.C."/>
            <person name="Kolisko M."/>
            <person name="Husnik F."/>
            <person name="Keeling P."/>
            <person name="Hampl V."/>
        </authorList>
    </citation>
    <scope>NUCLEOTIDE SEQUENCE</scope>
    <source>
        <strain evidence="16">STM</strain>
    </source>
</reference>
<dbReference type="InterPro" id="IPR001789">
    <property type="entry name" value="Sig_transdc_resp-reg_receiver"/>
</dbReference>
<evidence type="ECO:0000256" key="5">
    <source>
        <dbReference type="ARBA" id="ARBA00022741"/>
    </source>
</evidence>